<dbReference type="EMBL" id="AP014648">
    <property type="protein sequence ID" value="BAQ17389.1"/>
    <property type="molecule type" value="Genomic_DNA"/>
</dbReference>
<feature type="compositionally biased region" description="Basic and acidic residues" evidence="4">
    <location>
        <begin position="131"/>
        <end position="147"/>
    </location>
</feature>
<evidence type="ECO:0000256" key="5">
    <source>
        <dbReference type="SAM" id="SignalP"/>
    </source>
</evidence>
<dbReference type="STRING" id="1384459.GL4_1939"/>
<dbReference type="InterPro" id="IPR023346">
    <property type="entry name" value="Lysozyme-like_dom_sf"/>
</dbReference>
<evidence type="ECO:0000256" key="1">
    <source>
        <dbReference type="ARBA" id="ARBA00007734"/>
    </source>
</evidence>
<dbReference type="SUPFAM" id="SSF48435">
    <property type="entry name" value="Bacterial muramidases"/>
    <property type="match status" value="1"/>
</dbReference>
<organism evidence="7 8">
    <name type="scientific">Methyloceanibacter caenitepidi</name>
    <dbReference type="NCBI Taxonomy" id="1384459"/>
    <lineage>
        <taxon>Bacteria</taxon>
        <taxon>Pseudomonadati</taxon>
        <taxon>Pseudomonadota</taxon>
        <taxon>Alphaproteobacteria</taxon>
        <taxon>Hyphomicrobiales</taxon>
        <taxon>Hyphomicrobiaceae</taxon>
        <taxon>Methyloceanibacter</taxon>
    </lineage>
</organism>
<dbReference type="AlphaFoldDB" id="A0A0A8K5Z0"/>
<feature type="region of interest" description="Disordered" evidence="4">
    <location>
        <begin position="872"/>
        <end position="897"/>
    </location>
</feature>
<accession>A0A0A8K5Z0</accession>
<dbReference type="GO" id="GO:0042597">
    <property type="term" value="C:periplasmic space"/>
    <property type="evidence" value="ECO:0007669"/>
    <property type="project" value="InterPro"/>
</dbReference>
<comment type="similarity">
    <text evidence="2">Belongs to the virb1 family.</text>
</comment>
<dbReference type="GO" id="GO:0004553">
    <property type="term" value="F:hydrolase activity, hydrolyzing O-glycosyl compounds"/>
    <property type="evidence" value="ECO:0007669"/>
    <property type="project" value="InterPro"/>
</dbReference>
<dbReference type="Gene3D" id="1.10.530.10">
    <property type="match status" value="1"/>
</dbReference>
<feature type="signal peptide" evidence="5">
    <location>
        <begin position="1"/>
        <end position="25"/>
    </location>
</feature>
<keyword evidence="8" id="KW-1185">Reference proteome</keyword>
<evidence type="ECO:0000256" key="3">
    <source>
        <dbReference type="ARBA" id="ARBA00022729"/>
    </source>
</evidence>
<dbReference type="GO" id="GO:0000270">
    <property type="term" value="P:peptidoglycan metabolic process"/>
    <property type="evidence" value="ECO:0007669"/>
    <property type="project" value="InterPro"/>
</dbReference>
<dbReference type="InterPro" id="IPR000189">
    <property type="entry name" value="Transglyc_AS"/>
</dbReference>
<dbReference type="HOGENOM" id="CLU_015184_0_1_5"/>
<evidence type="ECO:0000313" key="7">
    <source>
        <dbReference type="EMBL" id="BAQ17389.1"/>
    </source>
</evidence>
<sequence>MKRTYAYNFALLMAFAWAIPTCAIAKSESVALPERNPDRPATVPADPESASAAADPAAPQAQMPKSAAEPKLRGPIEATAGTAIPKSSAAQPAPTAVGATPQNQTTATKASPQTGGTTTMAAVPEPSAAPERTEEPAQSAEKTDKPAADGSEAASESPDEPAGDKTDTAEKTDDAADDKSDDAEKMAAAPASFMPDTVPEPDIHPRRDTTFPPAPEPALDYASILKPLLDYELSSSDANRVRFVMRHQGTIDDTLAKIDDPAARDFALWYRFSYTKSTYLEAEAVEAYRKTHPMWPRLETLREKAEASLFLSDASPERIKAFFKKSKPQTGAGRAALASVYLKEGDKERAEEAVDAAWREDDLGEDTEKKILSEFGDMLDAEDHRARIDVLLYPDKSDMCSAALRVAKNLPEAEQKKVQARVAVVKRNDNAGKLLKALPADAVKSDLGLRFNNIQWLRRTMDKEQRLTAWKLLLDVPLEPHLLLDMKEWWIERRVNVRAALNDGQPRTAYEIAAKHGLAAERHKLADEYVEAEFLAGWVALRYLDEPQTALRHFISMRRAATDSRDISRSEYWLGRTALVLGDRGSAAVHFHVAAKYPQYFYGQLGRQALDPRPARLDVTATPVPTQKDIDKFMSNNAVRALGVARAVGVDWVTPQFLLSLSRTLETAPEVVLLAEYAKAVGHKQMALRLSKIAFNRDLPMGDYALPVGVMPNYKSLLDERVDPALVHALSRQESEFNAAAQSPVGASGLMQLMPATARGVARRYKVAYSKSKLTNPAYNTQLGEAFLSDLINSYDGSYFMALAAYNAGPGRVKEWVGIYGDPRDPDVDPVDWIERIPFTETRRYVIKIMETLQLYRSRLAGPEKALHLVQDLNRGRRVPPSETASVQPVSTTAKTP</sequence>
<dbReference type="KEGG" id="mcg:GL4_1939"/>
<dbReference type="RefSeq" id="WP_045366906.1">
    <property type="nucleotide sequence ID" value="NZ_AP014648.1"/>
</dbReference>
<name>A0A0A8K5Z0_9HYPH</name>
<dbReference type="InterPro" id="IPR008939">
    <property type="entry name" value="Lytic_TGlycosylase_superhlx_U"/>
</dbReference>
<dbReference type="GO" id="GO:0008933">
    <property type="term" value="F:peptidoglycan lytic transglycosylase activity"/>
    <property type="evidence" value="ECO:0007669"/>
    <property type="project" value="InterPro"/>
</dbReference>
<evidence type="ECO:0000313" key="8">
    <source>
        <dbReference type="Proteomes" id="UP000031643"/>
    </source>
</evidence>
<dbReference type="PROSITE" id="PS00922">
    <property type="entry name" value="TRANSGLYCOSYLASE"/>
    <property type="match status" value="1"/>
</dbReference>
<feature type="compositionally biased region" description="Low complexity" evidence="4">
    <location>
        <begin position="44"/>
        <end position="62"/>
    </location>
</feature>
<evidence type="ECO:0000256" key="2">
    <source>
        <dbReference type="ARBA" id="ARBA00009387"/>
    </source>
</evidence>
<dbReference type="OrthoDB" id="9815002at2"/>
<feature type="compositionally biased region" description="Polar residues" evidence="4">
    <location>
        <begin position="100"/>
        <end position="120"/>
    </location>
</feature>
<feature type="compositionally biased region" description="Polar residues" evidence="4">
    <location>
        <begin position="883"/>
        <end position="897"/>
    </location>
</feature>
<feature type="region of interest" description="Disordered" evidence="4">
    <location>
        <begin position="31"/>
        <end position="216"/>
    </location>
</feature>
<dbReference type="PANTHER" id="PTHR37423:SF2">
    <property type="entry name" value="MEMBRANE-BOUND LYTIC MUREIN TRANSGLYCOSYLASE C"/>
    <property type="match status" value="1"/>
</dbReference>
<proteinExistence type="inferred from homology"/>
<dbReference type="SUPFAM" id="SSF53955">
    <property type="entry name" value="Lysozyme-like"/>
    <property type="match status" value="1"/>
</dbReference>
<feature type="compositionally biased region" description="Basic and acidic residues" evidence="4">
    <location>
        <begin position="162"/>
        <end position="185"/>
    </location>
</feature>
<evidence type="ECO:0000259" key="6">
    <source>
        <dbReference type="Pfam" id="PF01464"/>
    </source>
</evidence>
<reference evidence="7 8" key="1">
    <citation type="submission" date="2014-09" db="EMBL/GenBank/DDBJ databases">
        <title>Genome sequencing of Methyloceanibacter caenitepidi Gela4.</title>
        <authorList>
            <person name="Takeuchi M."/>
            <person name="Susumu S."/>
            <person name="Kamagata Y."/>
            <person name="Oshima K."/>
            <person name="Hattori M."/>
            <person name="Iwasaki W."/>
        </authorList>
    </citation>
    <scope>NUCLEOTIDE SEQUENCE [LARGE SCALE GENOMIC DNA]</scope>
    <source>
        <strain evidence="7 8">Gela4</strain>
    </source>
</reference>
<feature type="domain" description="Transglycosylase SLT" evidence="6">
    <location>
        <begin position="719"/>
        <end position="821"/>
    </location>
</feature>
<dbReference type="Gene3D" id="1.25.20.10">
    <property type="entry name" value="Bacterial muramidases"/>
    <property type="match status" value="1"/>
</dbReference>
<dbReference type="PANTHER" id="PTHR37423">
    <property type="entry name" value="SOLUBLE LYTIC MUREIN TRANSGLYCOSYLASE-RELATED"/>
    <property type="match status" value="1"/>
</dbReference>
<comment type="similarity">
    <text evidence="1">Belongs to the transglycosylase Slt family.</text>
</comment>
<dbReference type="GO" id="GO:0016020">
    <property type="term" value="C:membrane"/>
    <property type="evidence" value="ECO:0007669"/>
    <property type="project" value="InterPro"/>
</dbReference>
<dbReference type="CDD" id="cd13401">
    <property type="entry name" value="Slt70-like"/>
    <property type="match status" value="1"/>
</dbReference>
<protein>
    <submittedName>
        <fullName evidence="7">Soluble lytic murein transglycosylase</fullName>
    </submittedName>
</protein>
<keyword evidence="3 5" id="KW-0732">Signal</keyword>
<feature type="chain" id="PRO_5002038939" evidence="5">
    <location>
        <begin position="26"/>
        <end position="897"/>
    </location>
</feature>
<evidence type="ECO:0000256" key="4">
    <source>
        <dbReference type="SAM" id="MobiDB-lite"/>
    </source>
</evidence>
<dbReference type="Proteomes" id="UP000031643">
    <property type="component" value="Chromosome"/>
</dbReference>
<dbReference type="Pfam" id="PF01464">
    <property type="entry name" value="SLT"/>
    <property type="match status" value="1"/>
</dbReference>
<gene>
    <name evidence="7" type="ORF">GL4_1939</name>
</gene>
<dbReference type="InterPro" id="IPR008258">
    <property type="entry name" value="Transglycosylase_SLT_dom_1"/>
</dbReference>